<keyword evidence="1" id="KW-0812">Transmembrane</keyword>
<dbReference type="Proteomes" id="UP000197032">
    <property type="component" value="Unassembled WGS sequence"/>
</dbReference>
<evidence type="ECO:0008006" key="4">
    <source>
        <dbReference type="Google" id="ProtNLM"/>
    </source>
</evidence>
<feature type="transmembrane region" description="Helical" evidence="1">
    <location>
        <begin position="12"/>
        <end position="31"/>
    </location>
</feature>
<keyword evidence="1" id="KW-1133">Transmembrane helix</keyword>
<keyword evidence="3" id="KW-1185">Reference proteome</keyword>
<evidence type="ECO:0000313" key="2">
    <source>
        <dbReference type="EMBL" id="GAW93693.1"/>
    </source>
</evidence>
<proteinExistence type="predicted"/>
<dbReference type="OrthoDB" id="1726013at2"/>
<feature type="transmembrane region" description="Helical" evidence="1">
    <location>
        <begin position="43"/>
        <end position="65"/>
    </location>
</feature>
<protein>
    <recommendedName>
        <fullName evidence="4">DUF2619 domain-containing protein</fullName>
    </recommendedName>
</protein>
<reference evidence="3" key="1">
    <citation type="journal article" date="2017" name="Appl. Environ. Microbiol.">
        <title>Genomic analysis of Calderihabitans maritimus KKC1, a thermophilic hydrogenogenic carboxydotrophic bacterium isolated from marine sediment.</title>
        <authorList>
            <person name="Omae K."/>
            <person name="Yoneda Y."/>
            <person name="Fukuyama Y."/>
            <person name="Yoshida T."/>
            <person name="Sako Y."/>
        </authorList>
    </citation>
    <scope>NUCLEOTIDE SEQUENCE [LARGE SCALE GENOMIC DNA]</scope>
    <source>
        <strain evidence="3">KKC1</strain>
    </source>
</reference>
<sequence>MIFVKDKFVLAMAAVRIISGIIELSAAFIMLKLNNVEQAFKVNAGLALVGPAVFMTVTGIGLLGLAGKIPVFRMLIIFCGVVLIFLALKRS</sequence>
<dbReference type="InterPro" id="IPR020390">
    <property type="entry name" value="Uncharacterised_YqhV"/>
</dbReference>
<dbReference type="EMBL" id="BDGJ01000168">
    <property type="protein sequence ID" value="GAW93693.1"/>
    <property type="molecule type" value="Genomic_DNA"/>
</dbReference>
<keyword evidence="1" id="KW-0472">Membrane</keyword>
<accession>A0A1Z5HVX0</accession>
<feature type="transmembrane region" description="Helical" evidence="1">
    <location>
        <begin position="71"/>
        <end position="88"/>
    </location>
</feature>
<name>A0A1Z5HVX0_9FIRM</name>
<organism evidence="2 3">
    <name type="scientific">Calderihabitans maritimus</name>
    <dbReference type="NCBI Taxonomy" id="1246530"/>
    <lineage>
        <taxon>Bacteria</taxon>
        <taxon>Bacillati</taxon>
        <taxon>Bacillota</taxon>
        <taxon>Clostridia</taxon>
        <taxon>Neomoorellales</taxon>
        <taxon>Calderihabitantaceae</taxon>
        <taxon>Calderihabitans</taxon>
    </lineage>
</organism>
<dbReference type="AlphaFoldDB" id="A0A1Z5HVX0"/>
<dbReference type="RefSeq" id="WP_088554775.1">
    <property type="nucleotide sequence ID" value="NZ_BDGJ01000168.1"/>
</dbReference>
<dbReference type="Pfam" id="PF10942">
    <property type="entry name" value="DUF2619"/>
    <property type="match status" value="1"/>
</dbReference>
<evidence type="ECO:0000256" key="1">
    <source>
        <dbReference type="SAM" id="Phobius"/>
    </source>
</evidence>
<comment type="caution">
    <text evidence="2">The sequence shown here is derived from an EMBL/GenBank/DDBJ whole genome shotgun (WGS) entry which is preliminary data.</text>
</comment>
<evidence type="ECO:0000313" key="3">
    <source>
        <dbReference type="Proteomes" id="UP000197032"/>
    </source>
</evidence>
<gene>
    <name evidence="2" type="ORF">KKC1_28210</name>
</gene>